<keyword evidence="3" id="KW-1185">Reference proteome</keyword>
<sequence>MKKSLIRLAASVVLSVALVAVISASGILTNGHRSDGLFYQASGIRPDAELLTVNGETIDAEEYLYWVAYDCEYLSANVSDLDFDAELSDGMTYGAYAKQDALETVKLYAVIRQWARQGNVTLTDSDREALEKQRQQYINYYGSQEAYLKQIQGMGVSETMFDSINQGYYLYAGVRQAFCTEGSALYPAQEDIDALAKDNGYATCLLLYWPLDGEDDDNTRLAAESFAQQLRDSQDVAATYLDLASQLGMENVTEEGVTASAGDMGETLAAAVAALEPGQVSGVIETDNALYVAVGRELNRSAVVNALFETRIKDAVANAQVDYNTRLYNKLNVGDFYTKLQEARAALS</sequence>
<gene>
    <name evidence="2" type="ORF">LKD37_11615</name>
</gene>
<evidence type="ECO:0000259" key="1">
    <source>
        <dbReference type="Pfam" id="PF13145"/>
    </source>
</evidence>
<name>A0AAE3AHM9_9FIRM</name>
<dbReference type="SUPFAM" id="SSF109998">
    <property type="entry name" value="Triger factor/SurA peptide-binding domain-like"/>
    <property type="match status" value="1"/>
</dbReference>
<dbReference type="RefSeq" id="WP_302929370.1">
    <property type="nucleotide sequence ID" value="NZ_JAJEPW010000037.1"/>
</dbReference>
<keyword evidence="2" id="KW-0413">Isomerase</keyword>
<accession>A0AAE3AHM9</accession>
<organism evidence="2 3">
    <name type="scientific">Brotocaccenecus cirricatena</name>
    <dbReference type="NCBI Taxonomy" id="3064195"/>
    <lineage>
        <taxon>Bacteria</taxon>
        <taxon>Bacillati</taxon>
        <taxon>Bacillota</taxon>
        <taxon>Clostridia</taxon>
        <taxon>Eubacteriales</taxon>
        <taxon>Oscillospiraceae</taxon>
        <taxon>Brotocaccenecus</taxon>
    </lineage>
</organism>
<dbReference type="InterPro" id="IPR000297">
    <property type="entry name" value="PPIase_PpiC"/>
</dbReference>
<protein>
    <submittedName>
        <fullName evidence="2">Peptidyl-prolyl cis-trans isomerase</fullName>
    </submittedName>
</protein>
<evidence type="ECO:0000313" key="2">
    <source>
        <dbReference type="EMBL" id="MCC2130148.1"/>
    </source>
</evidence>
<dbReference type="InterPro" id="IPR027304">
    <property type="entry name" value="Trigger_fact/SurA_dom_sf"/>
</dbReference>
<dbReference type="Pfam" id="PF13145">
    <property type="entry name" value="Rotamase_2"/>
    <property type="match status" value="1"/>
</dbReference>
<reference evidence="2" key="1">
    <citation type="submission" date="2021-10" db="EMBL/GenBank/DDBJ databases">
        <title>Anaerobic single-cell dispensing facilitates the cultivation of human gut bacteria.</title>
        <authorList>
            <person name="Afrizal A."/>
        </authorList>
    </citation>
    <scope>NUCLEOTIDE SEQUENCE</scope>
    <source>
        <strain evidence="2">CLA-AA-H272</strain>
    </source>
</reference>
<dbReference type="AlphaFoldDB" id="A0AAE3AHM9"/>
<dbReference type="Proteomes" id="UP001199319">
    <property type="component" value="Unassembled WGS sequence"/>
</dbReference>
<comment type="caution">
    <text evidence="2">The sequence shown here is derived from an EMBL/GenBank/DDBJ whole genome shotgun (WGS) entry which is preliminary data.</text>
</comment>
<proteinExistence type="predicted"/>
<dbReference type="EMBL" id="JAJEPW010000037">
    <property type="protein sequence ID" value="MCC2130148.1"/>
    <property type="molecule type" value="Genomic_DNA"/>
</dbReference>
<evidence type="ECO:0000313" key="3">
    <source>
        <dbReference type="Proteomes" id="UP001199319"/>
    </source>
</evidence>
<dbReference type="GO" id="GO:0003755">
    <property type="term" value="F:peptidyl-prolyl cis-trans isomerase activity"/>
    <property type="evidence" value="ECO:0007669"/>
    <property type="project" value="InterPro"/>
</dbReference>
<feature type="domain" description="PpiC" evidence="1">
    <location>
        <begin position="219"/>
        <end position="293"/>
    </location>
</feature>